<dbReference type="InterPro" id="IPR038434">
    <property type="entry name" value="YARHG_sf"/>
</dbReference>
<dbReference type="EMBL" id="LLKB01000005">
    <property type="protein sequence ID" value="KQC84494.1"/>
    <property type="molecule type" value="Genomic_DNA"/>
</dbReference>
<name>A0AAW3JS01_9FIRM</name>
<feature type="signal peptide" evidence="2">
    <location>
        <begin position="1"/>
        <end position="23"/>
    </location>
</feature>
<gene>
    <name evidence="4" type="ORF">APZ18_06960</name>
</gene>
<reference evidence="4 5" key="1">
    <citation type="submission" date="2015-10" db="EMBL/GenBank/DDBJ databases">
        <title>Butyribacter intestini gen. nov., sp. nov., a butyric acid-producing bacterium of the family Lachnospiraceae isolated from the human faeces.</title>
        <authorList>
            <person name="Zou Y."/>
            <person name="Xue W."/>
            <person name="Luo G."/>
            <person name="Lv M."/>
        </authorList>
    </citation>
    <scope>NUCLEOTIDE SEQUENCE [LARGE SCALE GENOMIC DNA]</scope>
    <source>
        <strain evidence="4 5">TF01-11</strain>
    </source>
</reference>
<feature type="compositionally biased region" description="Low complexity" evidence="1">
    <location>
        <begin position="195"/>
        <end position="207"/>
    </location>
</feature>
<protein>
    <recommendedName>
        <fullName evidence="3">YARHG domain-containing protein</fullName>
    </recommendedName>
</protein>
<keyword evidence="5" id="KW-1185">Reference proteome</keyword>
<keyword evidence="2" id="KW-0732">Signal</keyword>
<evidence type="ECO:0000259" key="3">
    <source>
        <dbReference type="SMART" id="SM01324"/>
    </source>
</evidence>
<accession>A0AAW3JS01</accession>
<dbReference type="Gene3D" id="1.20.58.1690">
    <property type="match status" value="1"/>
</dbReference>
<proteinExistence type="predicted"/>
<dbReference type="AlphaFoldDB" id="A0AAW3JS01"/>
<feature type="chain" id="PRO_5043610238" description="YARHG domain-containing protein" evidence="2">
    <location>
        <begin position="24"/>
        <end position="317"/>
    </location>
</feature>
<evidence type="ECO:0000256" key="1">
    <source>
        <dbReference type="SAM" id="MobiDB-lite"/>
    </source>
</evidence>
<evidence type="ECO:0000256" key="2">
    <source>
        <dbReference type="SAM" id="SignalP"/>
    </source>
</evidence>
<comment type="caution">
    <text evidence="4">The sequence shown here is derived from an EMBL/GenBank/DDBJ whole genome shotgun (WGS) entry which is preliminary data.</text>
</comment>
<dbReference type="Pfam" id="PF13308">
    <property type="entry name" value="YARHG"/>
    <property type="match status" value="1"/>
</dbReference>
<dbReference type="RefSeq" id="WP_055943216.1">
    <property type="nucleotide sequence ID" value="NZ_JAQDCV010000004.1"/>
</dbReference>
<evidence type="ECO:0000313" key="5">
    <source>
        <dbReference type="Proteomes" id="UP000050833"/>
    </source>
</evidence>
<dbReference type="InterPro" id="IPR025582">
    <property type="entry name" value="YARHG_dom"/>
</dbReference>
<feature type="domain" description="YARHG" evidence="3">
    <location>
        <begin position="233"/>
        <end position="317"/>
    </location>
</feature>
<evidence type="ECO:0000313" key="4">
    <source>
        <dbReference type="EMBL" id="KQC84494.1"/>
    </source>
</evidence>
<feature type="region of interest" description="Disordered" evidence="1">
    <location>
        <begin position="181"/>
        <end position="232"/>
    </location>
</feature>
<sequence length="317" mass="35806">MKKISVILVLCIISGMLSGCVISDVKDKIVSVVQSKNGLTEKDDTSEGNDISDFSKDEKIYSLGDTVKISDYMANLEYTLTDFGSAIGDDGTKAIYFKYYIENTGGDEEYVGPVDFTIYVDDSAINKDYFLRMSGLESSESADIAAGKNTEGIFYIEKDIDTISKLEVRVRDEATYLLADAGKQDDGSTEEYTGDGSQSNDSNNDSSINDRSDNDESDEVPDLSAEEEYDEHDDYILDSSDSRYITKSEISWMSKKELRLARNEIFARHGYIFNSRDLRDYFSDKIWYEPSISSSDWSDSFLNKYEKKNIALIKKYE</sequence>
<dbReference type="PROSITE" id="PS51257">
    <property type="entry name" value="PROKAR_LIPOPROTEIN"/>
    <property type="match status" value="1"/>
</dbReference>
<feature type="compositionally biased region" description="Acidic residues" evidence="1">
    <location>
        <begin position="215"/>
        <end position="232"/>
    </location>
</feature>
<organism evidence="4 5">
    <name type="scientific">Butyribacter intestini</name>
    <dbReference type="NCBI Taxonomy" id="1703332"/>
    <lineage>
        <taxon>Bacteria</taxon>
        <taxon>Bacillati</taxon>
        <taxon>Bacillota</taxon>
        <taxon>Clostridia</taxon>
        <taxon>Lachnospirales</taxon>
        <taxon>Lachnospiraceae</taxon>
        <taxon>Butyribacter</taxon>
    </lineage>
</organism>
<dbReference type="Proteomes" id="UP000050833">
    <property type="component" value="Unassembled WGS sequence"/>
</dbReference>
<dbReference type="SMART" id="SM01324">
    <property type="entry name" value="YARHG"/>
    <property type="match status" value="1"/>
</dbReference>